<gene>
    <name evidence="1" type="ORF">UFOPK3381_00950</name>
</gene>
<accession>A0A6J7DZ22</accession>
<reference evidence="1" key="1">
    <citation type="submission" date="2020-05" db="EMBL/GenBank/DDBJ databases">
        <authorList>
            <person name="Chiriac C."/>
            <person name="Salcher M."/>
            <person name="Ghai R."/>
            <person name="Kavagutti S V."/>
        </authorList>
    </citation>
    <scope>NUCLEOTIDE SEQUENCE</scope>
</reference>
<dbReference type="EMBL" id="CAFBLN010000039">
    <property type="protein sequence ID" value="CAB4873539.1"/>
    <property type="molecule type" value="Genomic_DNA"/>
</dbReference>
<sequence length="273" mass="29486">MGTLPPLLATLDGYAVEGGFDVPGGIATCYSPAIGLGRLEGPGAAADLWRDYELAIAQVPVLGLDGIRLTVEWTRVEPRADVVDVAAWERYLTVVRFAKSLDLYVSVAIVDSVWPAWLGAEAWLMPWVRTAFSKHLDRFAQYLGGEVDSVVPFTHGPDLVESGFLRGTIPPWRKRERADASDARLSVASMNESVSSHTVLGPLVRIDGREIPAQLPESAWPAVVGEARHASEVYVKSLVRGTGPTSSTSGLVTISDGVATLEAPQRLLELWRS</sequence>
<dbReference type="InterPro" id="IPR017853">
    <property type="entry name" value="GH"/>
</dbReference>
<dbReference type="AlphaFoldDB" id="A0A6J7DZ22"/>
<proteinExistence type="predicted"/>
<protein>
    <submittedName>
        <fullName evidence="1">Unannotated protein</fullName>
    </submittedName>
</protein>
<dbReference type="Gene3D" id="3.20.20.80">
    <property type="entry name" value="Glycosidases"/>
    <property type="match status" value="1"/>
</dbReference>
<organism evidence="1">
    <name type="scientific">freshwater metagenome</name>
    <dbReference type="NCBI Taxonomy" id="449393"/>
    <lineage>
        <taxon>unclassified sequences</taxon>
        <taxon>metagenomes</taxon>
        <taxon>ecological metagenomes</taxon>
    </lineage>
</organism>
<evidence type="ECO:0000313" key="1">
    <source>
        <dbReference type="EMBL" id="CAB4873539.1"/>
    </source>
</evidence>
<name>A0A6J7DZ22_9ZZZZ</name>
<dbReference type="SUPFAM" id="SSF51445">
    <property type="entry name" value="(Trans)glycosidases"/>
    <property type="match status" value="1"/>
</dbReference>